<proteinExistence type="predicted"/>
<dbReference type="InterPro" id="IPR054722">
    <property type="entry name" value="PolX-like_BBD"/>
</dbReference>
<reference evidence="4" key="1">
    <citation type="submission" date="2016-04" db="EMBL/GenBank/DDBJ databases">
        <title>Cephalotus genome sequencing.</title>
        <authorList>
            <person name="Fukushima K."/>
            <person name="Hasebe M."/>
            <person name="Fang X."/>
        </authorList>
    </citation>
    <scope>NUCLEOTIDE SEQUENCE [LARGE SCALE GENOMIC DNA]</scope>
    <source>
        <strain evidence="4">cv. St1</strain>
    </source>
</reference>
<evidence type="ECO:0000313" key="3">
    <source>
        <dbReference type="EMBL" id="GAV78485.1"/>
    </source>
</evidence>
<feature type="non-terminal residue" evidence="3">
    <location>
        <position position="271"/>
    </location>
</feature>
<sequence length="271" mass="30612">LTKSLTNKLLLKQQLYALRISEGTSVKSHIAEFNSIMTDLNRIDVKLKDEDQTLLLLCSLPPSFKHFRDTMIYGHVKADCFKLKNKQQTEDDAKSHKGKEKSAEATIAEVENDYDLLLAVDEKNNHIDEWIPNSGCSYHTCPHTDWFTTYEPVSGGVVLKGNLKKNLISLGYLDAKWYKYSCGDRILKISRGVIRFMKGLKVDSLYKLQGSTVIGSVAVSSSVSDSNDTKLWHMRLGHMSKRGMNNLSKRCLLGGHSTGKLDFYEHCIYGK</sequence>
<evidence type="ECO:0000259" key="1">
    <source>
        <dbReference type="Pfam" id="PF13976"/>
    </source>
</evidence>
<protein>
    <submittedName>
        <fullName evidence="3">Gag_pre-integrs domain-containing protein/UBN2_2 domain-containing protein</fullName>
    </submittedName>
</protein>
<evidence type="ECO:0000259" key="2">
    <source>
        <dbReference type="Pfam" id="PF22936"/>
    </source>
</evidence>
<feature type="domain" description="GAG-pre-integrase" evidence="1">
    <location>
        <begin position="205"/>
        <end position="271"/>
    </location>
</feature>
<feature type="domain" description="Retrovirus-related Pol polyprotein from transposon TNT 1-94-like beta-barrel" evidence="2">
    <location>
        <begin position="130"/>
        <end position="162"/>
    </location>
</feature>
<dbReference type="InParanoid" id="A0A1Q3CE49"/>
<evidence type="ECO:0000313" key="4">
    <source>
        <dbReference type="Proteomes" id="UP000187406"/>
    </source>
</evidence>
<dbReference type="AlphaFoldDB" id="A0A1Q3CE49"/>
<dbReference type="EMBL" id="BDDD01001805">
    <property type="protein sequence ID" value="GAV78485.1"/>
    <property type="molecule type" value="Genomic_DNA"/>
</dbReference>
<feature type="non-terminal residue" evidence="3">
    <location>
        <position position="1"/>
    </location>
</feature>
<dbReference type="Pfam" id="PF22936">
    <property type="entry name" value="Pol_BBD"/>
    <property type="match status" value="1"/>
</dbReference>
<keyword evidence="4" id="KW-1185">Reference proteome</keyword>
<comment type="caution">
    <text evidence="3">The sequence shown here is derived from an EMBL/GenBank/DDBJ whole genome shotgun (WGS) entry which is preliminary data.</text>
</comment>
<dbReference type="InterPro" id="IPR025724">
    <property type="entry name" value="GAG-pre-integrase_dom"/>
</dbReference>
<accession>A0A1Q3CE49</accession>
<gene>
    <name evidence="3" type="ORF">CFOL_v3_21952</name>
</gene>
<organism evidence="3 4">
    <name type="scientific">Cephalotus follicularis</name>
    <name type="common">Albany pitcher plant</name>
    <dbReference type="NCBI Taxonomy" id="3775"/>
    <lineage>
        <taxon>Eukaryota</taxon>
        <taxon>Viridiplantae</taxon>
        <taxon>Streptophyta</taxon>
        <taxon>Embryophyta</taxon>
        <taxon>Tracheophyta</taxon>
        <taxon>Spermatophyta</taxon>
        <taxon>Magnoliopsida</taxon>
        <taxon>eudicotyledons</taxon>
        <taxon>Gunneridae</taxon>
        <taxon>Pentapetalae</taxon>
        <taxon>rosids</taxon>
        <taxon>fabids</taxon>
        <taxon>Oxalidales</taxon>
        <taxon>Cephalotaceae</taxon>
        <taxon>Cephalotus</taxon>
    </lineage>
</organism>
<dbReference type="Proteomes" id="UP000187406">
    <property type="component" value="Unassembled WGS sequence"/>
</dbReference>
<name>A0A1Q3CE49_CEPFO</name>
<dbReference type="OrthoDB" id="8042871at2759"/>
<dbReference type="Pfam" id="PF14223">
    <property type="entry name" value="Retrotran_gag_2"/>
    <property type="match status" value="1"/>
</dbReference>
<dbReference type="Pfam" id="PF13976">
    <property type="entry name" value="gag_pre-integrs"/>
    <property type="match status" value="1"/>
</dbReference>